<feature type="transmembrane region" description="Helical" evidence="7">
    <location>
        <begin position="194"/>
        <end position="217"/>
    </location>
</feature>
<dbReference type="EMBL" id="BAAATA010000051">
    <property type="protein sequence ID" value="GAA2510184.1"/>
    <property type="molecule type" value="Genomic_DNA"/>
</dbReference>
<dbReference type="Pfam" id="PF02683">
    <property type="entry name" value="DsbD_TM"/>
    <property type="match status" value="1"/>
</dbReference>
<evidence type="ECO:0000259" key="8">
    <source>
        <dbReference type="Pfam" id="PF02683"/>
    </source>
</evidence>
<dbReference type="Proteomes" id="UP001501358">
    <property type="component" value="Unassembled WGS sequence"/>
</dbReference>
<evidence type="ECO:0000256" key="5">
    <source>
        <dbReference type="ARBA" id="ARBA00023136"/>
    </source>
</evidence>
<dbReference type="RefSeq" id="WP_344386034.1">
    <property type="nucleotide sequence ID" value="NZ_BAAATA010000051.1"/>
</dbReference>
<gene>
    <name evidence="9" type="ORF">GCM10010406_53220</name>
</gene>
<comment type="subcellular location">
    <subcellularLocation>
        <location evidence="1">Membrane</location>
        <topology evidence="1">Multi-pass membrane protein</topology>
    </subcellularLocation>
</comment>
<evidence type="ECO:0000256" key="7">
    <source>
        <dbReference type="SAM" id="Phobius"/>
    </source>
</evidence>
<evidence type="ECO:0000256" key="1">
    <source>
        <dbReference type="ARBA" id="ARBA00004141"/>
    </source>
</evidence>
<dbReference type="PANTHER" id="PTHR31272">
    <property type="entry name" value="CYTOCHROME C-TYPE BIOGENESIS PROTEIN HI_1454-RELATED"/>
    <property type="match status" value="1"/>
</dbReference>
<keyword evidence="3 7" id="KW-0812">Transmembrane</keyword>
<feature type="compositionally biased region" description="Basic and acidic residues" evidence="6">
    <location>
        <begin position="278"/>
        <end position="288"/>
    </location>
</feature>
<keyword evidence="4 7" id="KW-1133">Transmembrane helix</keyword>
<protein>
    <submittedName>
        <fullName evidence="9">Cytochrome c biogenesis CcdA family protein</fullName>
    </submittedName>
</protein>
<evidence type="ECO:0000256" key="6">
    <source>
        <dbReference type="SAM" id="MobiDB-lite"/>
    </source>
</evidence>
<sequence>MTDIGYLAAFLGGLLALLSPCSALLLPAFFAYSFSSPARLLGRTVFFYGGLCTTLVPLGAAGSFAGRLFYGNRDLLVAVGGWTVVALGVLQILGLGFGSRRMQEAASRIRPSSAWSVYALGAVYGLAGFCAGPVLGSVLTVAAVGGNPWYGGALLAVYALGMAFPMFLLALVWDRFRLGSRRWLRGRGFQVGPLRLHTTSLLSGAFFVLLGVMFLVFDGTSALPGVMGVDTEYAVERWVRTAASGVSDTAVLLSVAGAAALAVALLALHPRRSAPDSGEDKDGTVVKDDPEETSGAAGTIARDGAADHA</sequence>
<feature type="transmembrane region" description="Helical" evidence="7">
    <location>
        <begin position="250"/>
        <end position="268"/>
    </location>
</feature>
<evidence type="ECO:0000256" key="4">
    <source>
        <dbReference type="ARBA" id="ARBA00022989"/>
    </source>
</evidence>
<comment type="similarity">
    <text evidence="2">Belongs to the DsbD family.</text>
</comment>
<feature type="transmembrane region" description="Helical" evidence="7">
    <location>
        <begin position="149"/>
        <end position="173"/>
    </location>
</feature>
<feature type="domain" description="Cytochrome C biogenesis protein transmembrane" evidence="8">
    <location>
        <begin position="7"/>
        <end position="177"/>
    </location>
</feature>
<feature type="transmembrane region" description="Helical" evidence="7">
    <location>
        <begin position="6"/>
        <end position="33"/>
    </location>
</feature>
<accession>A0ABN3MWC8</accession>
<reference evidence="9 10" key="1">
    <citation type="journal article" date="2019" name="Int. J. Syst. Evol. Microbiol.">
        <title>The Global Catalogue of Microorganisms (GCM) 10K type strain sequencing project: providing services to taxonomists for standard genome sequencing and annotation.</title>
        <authorList>
            <consortium name="The Broad Institute Genomics Platform"/>
            <consortium name="The Broad Institute Genome Sequencing Center for Infectious Disease"/>
            <person name="Wu L."/>
            <person name="Ma J."/>
        </authorList>
    </citation>
    <scope>NUCLEOTIDE SEQUENCE [LARGE SCALE GENOMIC DNA]</scope>
    <source>
        <strain evidence="9 10">JCM 6307</strain>
    </source>
</reference>
<feature type="region of interest" description="Disordered" evidence="6">
    <location>
        <begin position="273"/>
        <end position="309"/>
    </location>
</feature>
<dbReference type="InterPro" id="IPR003834">
    <property type="entry name" value="Cyt_c_assmbl_TM_dom"/>
</dbReference>
<keyword evidence="5 7" id="KW-0472">Membrane</keyword>
<evidence type="ECO:0000256" key="2">
    <source>
        <dbReference type="ARBA" id="ARBA00006143"/>
    </source>
</evidence>
<name>A0ABN3MWC8_9ACTN</name>
<feature type="transmembrane region" description="Helical" evidence="7">
    <location>
        <begin position="117"/>
        <end position="143"/>
    </location>
</feature>
<feature type="transmembrane region" description="Helical" evidence="7">
    <location>
        <begin position="45"/>
        <end position="69"/>
    </location>
</feature>
<proteinExistence type="inferred from homology"/>
<feature type="transmembrane region" description="Helical" evidence="7">
    <location>
        <begin position="75"/>
        <end position="97"/>
    </location>
</feature>
<comment type="caution">
    <text evidence="9">The sequence shown here is derived from an EMBL/GenBank/DDBJ whole genome shotgun (WGS) entry which is preliminary data.</text>
</comment>
<evidence type="ECO:0000313" key="9">
    <source>
        <dbReference type="EMBL" id="GAA2510184.1"/>
    </source>
</evidence>
<organism evidence="9 10">
    <name type="scientific">Streptomyces thermolineatus</name>
    <dbReference type="NCBI Taxonomy" id="44033"/>
    <lineage>
        <taxon>Bacteria</taxon>
        <taxon>Bacillati</taxon>
        <taxon>Actinomycetota</taxon>
        <taxon>Actinomycetes</taxon>
        <taxon>Kitasatosporales</taxon>
        <taxon>Streptomycetaceae</taxon>
        <taxon>Streptomyces</taxon>
    </lineage>
</organism>
<evidence type="ECO:0000256" key="3">
    <source>
        <dbReference type="ARBA" id="ARBA00022692"/>
    </source>
</evidence>
<evidence type="ECO:0000313" key="10">
    <source>
        <dbReference type="Proteomes" id="UP001501358"/>
    </source>
</evidence>
<keyword evidence="10" id="KW-1185">Reference proteome</keyword>
<dbReference type="PANTHER" id="PTHR31272:SF4">
    <property type="entry name" value="CYTOCHROME C-TYPE BIOGENESIS PROTEIN HI_1454-RELATED"/>
    <property type="match status" value="1"/>
</dbReference>
<dbReference type="InterPro" id="IPR051790">
    <property type="entry name" value="Cytochrome_c-biogenesis_DsbD"/>
</dbReference>